<reference evidence="1 2" key="1">
    <citation type="journal article" date="2022" name="Allergy">
        <title>Genome assembly and annotation of Periplaneta americana reveal a comprehensive cockroach allergen profile.</title>
        <authorList>
            <person name="Wang L."/>
            <person name="Xiong Q."/>
            <person name="Saelim N."/>
            <person name="Wang L."/>
            <person name="Nong W."/>
            <person name="Wan A.T."/>
            <person name="Shi M."/>
            <person name="Liu X."/>
            <person name="Cao Q."/>
            <person name="Hui J.H.L."/>
            <person name="Sookrung N."/>
            <person name="Leung T.F."/>
            <person name="Tungtrongchitr A."/>
            <person name="Tsui S.K.W."/>
        </authorList>
    </citation>
    <scope>NUCLEOTIDE SEQUENCE [LARGE SCALE GENOMIC DNA]</scope>
    <source>
        <strain evidence="1">PWHHKU_190912</strain>
    </source>
</reference>
<accession>A0ABQ8T8E5</accession>
<dbReference type="PANTHER" id="PTHR47326:SF1">
    <property type="entry name" value="HTH PSQ-TYPE DOMAIN-CONTAINING PROTEIN"/>
    <property type="match status" value="1"/>
</dbReference>
<sequence length="347" mass="38874">MVQLTARVYWANENPHIFQEKTVNLPGVTVWCGLSSREITGPYFFEGIVTGRSGNAAEFPPRSPNLTPPDFYLWGAQDTVYATKPQTLAELRVQIEHVCDDIPLATIQLACHSVVRRFWKCTVAEGGNFERARQHRSSGVALQAIGTWVIFPITFPIDMMSYHDSEVHSAFNRNGYRVSPGGQGGFHIELTFQFKSSYGLAVGPFLIKGLGLGNCCPGSPAIWTTYRVSLCALHQLDILMFPLQTLTRTARCIWHFLLWKDAITRLIPAINAKWPPGPRNKNSGVSSNNARPHIAPNDRTWMNAAAEQIIWNLCKPPKSLDMNVLDLGYFREFSLSSISQLHKLLMS</sequence>
<dbReference type="PANTHER" id="PTHR47326">
    <property type="entry name" value="TRANSPOSABLE ELEMENT TC3 TRANSPOSASE-LIKE PROTEIN"/>
    <property type="match status" value="1"/>
</dbReference>
<organism evidence="1 2">
    <name type="scientific">Periplaneta americana</name>
    <name type="common">American cockroach</name>
    <name type="synonym">Blatta americana</name>
    <dbReference type="NCBI Taxonomy" id="6978"/>
    <lineage>
        <taxon>Eukaryota</taxon>
        <taxon>Metazoa</taxon>
        <taxon>Ecdysozoa</taxon>
        <taxon>Arthropoda</taxon>
        <taxon>Hexapoda</taxon>
        <taxon>Insecta</taxon>
        <taxon>Pterygota</taxon>
        <taxon>Neoptera</taxon>
        <taxon>Polyneoptera</taxon>
        <taxon>Dictyoptera</taxon>
        <taxon>Blattodea</taxon>
        <taxon>Blattoidea</taxon>
        <taxon>Blattidae</taxon>
        <taxon>Blattinae</taxon>
        <taxon>Periplaneta</taxon>
    </lineage>
</organism>
<name>A0ABQ8T8E5_PERAM</name>
<dbReference type="Proteomes" id="UP001148838">
    <property type="component" value="Unassembled WGS sequence"/>
</dbReference>
<dbReference type="EMBL" id="JAJSOF020000013">
    <property type="protein sequence ID" value="KAJ4442797.1"/>
    <property type="molecule type" value="Genomic_DNA"/>
</dbReference>
<proteinExistence type="predicted"/>
<keyword evidence="2" id="KW-1185">Reference proteome</keyword>
<evidence type="ECO:0000313" key="1">
    <source>
        <dbReference type="EMBL" id="KAJ4442797.1"/>
    </source>
</evidence>
<dbReference type="Gene3D" id="3.30.420.10">
    <property type="entry name" value="Ribonuclease H-like superfamily/Ribonuclease H"/>
    <property type="match status" value="2"/>
</dbReference>
<dbReference type="InterPro" id="IPR036397">
    <property type="entry name" value="RNaseH_sf"/>
</dbReference>
<gene>
    <name evidence="1" type="ORF">ANN_04390</name>
</gene>
<evidence type="ECO:0000313" key="2">
    <source>
        <dbReference type="Proteomes" id="UP001148838"/>
    </source>
</evidence>
<comment type="caution">
    <text evidence="1">The sequence shown here is derived from an EMBL/GenBank/DDBJ whole genome shotgun (WGS) entry which is preliminary data.</text>
</comment>
<protein>
    <submittedName>
        <fullName evidence="1">Uncharacterized protein</fullName>
    </submittedName>
</protein>